<feature type="region of interest" description="Disordered" evidence="1">
    <location>
        <begin position="1"/>
        <end position="31"/>
    </location>
</feature>
<dbReference type="Gene3D" id="3.40.50.620">
    <property type="entry name" value="HUPs"/>
    <property type="match status" value="1"/>
</dbReference>
<name>W2T7L5_NECAM</name>
<keyword evidence="3" id="KW-1185">Reference proteome</keyword>
<dbReference type="GO" id="GO:0005739">
    <property type="term" value="C:mitochondrion"/>
    <property type="evidence" value="ECO:0007669"/>
    <property type="project" value="TreeGrafter"/>
</dbReference>
<dbReference type="GO" id="GO:0016740">
    <property type="term" value="F:transferase activity"/>
    <property type="evidence" value="ECO:0007669"/>
    <property type="project" value="UniProtKB-KW"/>
</dbReference>
<dbReference type="Proteomes" id="UP000053676">
    <property type="component" value="Unassembled WGS sequence"/>
</dbReference>
<dbReference type="Pfam" id="PF03054">
    <property type="entry name" value="tRNA_Me_trans"/>
    <property type="match status" value="1"/>
</dbReference>
<organism evidence="2 3">
    <name type="scientific">Necator americanus</name>
    <name type="common">Human hookworm</name>
    <dbReference type="NCBI Taxonomy" id="51031"/>
    <lineage>
        <taxon>Eukaryota</taxon>
        <taxon>Metazoa</taxon>
        <taxon>Ecdysozoa</taxon>
        <taxon>Nematoda</taxon>
        <taxon>Chromadorea</taxon>
        <taxon>Rhabditida</taxon>
        <taxon>Rhabditina</taxon>
        <taxon>Rhabditomorpha</taxon>
        <taxon>Strongyloidea</taxon>
        <taxon>Ancylostomatidae</taxon>
        <taxon>Bunostominae</taxon>
        <taxon>Necator</taxon>
    </lineage>
</organism>
<proteinExistence type="predicted"/>
<dbReference type="InterPro" id="IPR014729">
    <property type="entry name" value="Rossmann-like_a/b/a_fold"/>
</dbReference>
<dbReference type="EMBL" id="KI660147">
    <property type="protein sequence ID" value="ETN77848.1"/>
    <property type="molecule type" value="Genomic_DNA"/>
</dbReference>
<sequence length="364" mass="42304">MEEIEKGEKILAPKVPTEEKRFQEAQGDEKVREALNKKDETLINNMNKMKITSTDPVERWTSVKEQARAIYDEHKAVARVDKEMLEDVWEYFRPFVRKDKQKVVSKFELQQLQAHLQGMSDETSLLEGTRDGFRKLFERNKDALKQYDKLDEAERKQLQEAISEQRRAERDRLSSRLKDIEYVEEQTKQTVAEARKKADESKEDNIFKEGSLFRATMRVAVGMSGGVDSAVAAWLLKKRGFNVTGVYMINWDHVEEGSVTCPRTKDEADARRVCEKLDIPFTTVNFVKEYWNEHNTTSMYLRKMVDNYRRGRTVVPDIACNSRIKFEHLHHYVIENLGADFIATGHYASTSLGDFQEKRETGSG</sequence>
<accession>W2T7L5</accession>
<dbReference type="OrthoDB" id="3685at2759"/>
<reference evidence="3" key="1">
    <citation type="journal article" date="2014" name="Nat. Genet.">
        <title>Genome of the human hookworm Necator americanus.</title>
        <authorList>
            <person name="Tang Y.T."/>
            <person name="Gao X."/>
            <person name="Rosa B.A."/>
            <person name="Abubucker S."/>
            <person name="Hallsworth-Pepin K."/>
            <person name="Martin J."/>
            <person name="Tyagi R."/>
            <person name="Heizer E."/>
            <person name="Zhang X."/>
            <person name="Bhonagiri-Palsikar V."/>
            <person name="Minx P."/>
            <person name="Warren W.C."/>
            <person name="Wang Q."/>
            <person name="Zhan B."/>
            <person name="Hotez P.J."/>
            <person name="Sternberg P.W."/>
            <person name="Dougall A."/>
            <person name="Gaze S.T."/>
            <person name="Mulvenna J."/>
            <person name="Sotillo J."/>
            <person name="Ranganathan S."/>
            <person name="Rabelo E.M."/>
            <person name="Wilson R.K."/>
            <person name="Felgner P.L."/>
            <person name="Bethony J."/>
            <person name="Hawdon J.M."/>
            <person name="Gasser R.B."/>
            <person name="Loukas A."/>
            <person name="Mitreva M."/>
        </authorList>
    </citation>
    <scope>NUCLEOTIDE SEQUENCE [LARGE SCALE GENOMIC DNA]</scope>
</reference>
<dbReference type="GO" id="GO:0002143">
    <property type="term" value="P:tRNA wobble position uridine thiolation"/>
    <property type="evidence" value="ECO:0007669"/>
    <property type="project" value="TreeGrafter"/>
</dbReference>
<dbReference type="SUPFAM" id="SSF52402">
    <property type="entry name" value="Adenine nucleotide alpha hydrolases-like"/>
    <property type="match status" value="1"/>
</dbReference>
<evidence type="ECO:0000313" key="3">
    <source>
        <dbReference type="Proteomes" id="UP000053676"/>
    </source>
</evidence>
<gene>
    <name evidence="2" type="ORF">NECAME_10748</name>
</gene>
<protein>
    <submittedName>
        <fullName evidence="2">tRNA methyl transferase</fullName>
    </submittedName>
</protein>
<evidence type="ECO:0000256" key="1">
    <source>
        <dbReference type="SAM" id="MobiDB-lite"/>
    </source>
</evidence>
<dbReference type="AlphaFoldDB" id="W2T7L5"/>
<keyword evidence="2" id="KW-0808">Transferase</keyword>
<dbReference type="KEGG" id="nai:NECAME_10748"/>
<evidence type="ECO:0000313" key="2">
    <source>
        <dbReference type="EMBL" id="ETN77848.1"/>
    </source>
</evidence>
<dbReference type="PANTHER" id="PTHR11933">
    <property type="entry name" value="TRNA 5-METHYLAMINOMETHYL-2-THIOURIDYLATE -METHYLTRANSFERASE"/>
    <property type="match status" value="1"/>
</dbReference>
<dbReference type="PANTHER" id="PTHR11933:SF5">
    <property type="entry name" value="MITOCHONDRIAL TRNA-SPECIFIC 2-THIOURIDYLASE 1"/>
    <property type="match status" value="1"/>
</dbReference>
<dbReference type="STRING" id="51031.W2T7L5"/>